<name>B8CA23_THAPS</name>
<dbReference type="InParanoid" id="B8CA23"/>
<evidence type="ECO:0000313" key="2">
    <source>
        <dbReference type="Proteomes" id="UP000001449"/>
    </source>
</evidence>
<reference evidence="1 2" key="1">
    <citation type="journal article" date="2004" name="Science">
        <title>The genome of the diatom Thalassiosira pseudonana: ecology, evolution, and metabolism.</title>
        <authorList>
            <person name="Armbrust E.V."/>
            <person name="Berges J.A."/>
            <person name="Bowler C."/>
            <person name="Green B.R."/>
            <person name="Martinez D."/>
            <person name="Putnam N.H."/>
            <person name="Zhou S."/>
            <person name="Allen A.E."/>
            <person name="Apt K.E."/>
            <person name="Bechner M."/>
            <person name="Brzezinski M.A."/>
            <person name="Chaal B.K."/>
            <person name="Chiovitti A."/>
            <person name="Davis A.K."/>
            <person name="Demarest M.S."/>
            <person name="Detter J.C."/>
            <person name="Glavina T."/>
            <person name="Goodstein D."/>
            <person name="Hadi M.Z."/>
            <person name="Hellsten U."/>
            <person name="Hildebrand M."/>
            <person name="Jenkins B.D."/>
            <person name="Jurka J."/>
            <person name="Kapitonov V.V."/>
            <person name="Kroger N."/>
            <person name="Lau W.W."/>
            <person name="Lane T.W."/>
            <person name="Larimer F.W."/>
            <person name="Lippmeier J.C."/>
            <person name="Lucas S."/>
            <person name="Medina M."/>
            <person name="Montsant A."/>
            <person name="Obornik M."/>
            <person name="Parker M.S."/>
            <person name="Palenik B."/>
            <person name="Pazour G.J."/>
            <person name="Richardson P.M."/>
            <person name="Rynearson T.A."/>
            <person name="Saito M.A."/>
            <person name="Schwartz D.C."/>
            <person name="Thamatrakoln K."/>
            <person name="Valentin K."/>
            <person name="Vardi A."/>
            <person name="Wilkerson F.P."/>
            <person name="Rokhsar D.S."/>
        </authorList>
    </citation>
    <scope>NUCLEOTIDE SEQUENCE [LARGE SCALE GENOMIC DNA]</scope>
    <source>
        <strain evidence="1 2">CCMP1335</strain>
    </source>
</reference>
<sequence>MTDSTFYQYVTADGVSIQPTALTDDGVGSEAVLIPDIQTSTSSVSITSSVGVETGSPNIKHLPMFSSEESDEIERMVLADETIGIKMGVMDVPTKGVLSKAPTFATKSAK</sequence>
<dbReference type="GeneID" id="7449383"/>
<accession>B8CA23</accession>
<proteinExistence type="predicted"/>
<gene>
    <name evidence="1" type="ORF">THAPSDRAFT_8988</name>
</gene>
<organism evidence="1 2">
    <name type="scientific">Thalassiosira pseudonana</name>
    <name type="common">Marine diatom</name>
    <name type="synonym">Cyclotella nana</name>
    <dbReference type="NCBI Taxonomy" id="35128"/>
    <lineage>
        <taxon>Eukaryota</taxon>
        <taxon>Sar</taxon>
        <taxon>Stramenopiles</taxon>
        <taxon>Ochrophyta</taxon>
        <taxon>Bacillariophyta</taxon>
        <taxon>Coscinodiscophyceae</taxon>
        <taxon>Thalassiosirophycidae</taxon>
        <taxon>Thalassiosirales</taxon>
        <taxon>Thalassiosiraceae</taxon>
        <taxon>Thalassiosira</taxon>
    </lineage>
</organism>
<dbReference type="Proteomes" id="UP000001449">
    <property type="component" value="Chromosome 12"/>
</dbReference>
<keyword evidence="2" id="KW-1185">Reference proteome</keyword>
<dbReference type="AlphaFoldDB" id="B8CA23"/>
<reference evidence="1 2" key="2">
    <citation type="journal article" date="2008" name="Nature">
        <title>The Phaeodactylum genome reveals the evolutionary history of diatom genomes.</title>
        <authorList>
            <person name="Bowler C."/>
            <person name="Allen A.E."/>
            <person name="Badger J.H."/>
            <person name="Grimwood J."/>
            <person name="Jabbari K."/>
            <person name="Kuo A."/>
            <person name="Maheswari U."/>
            <person name="Martens C."/>
            <person name="Maumus F."/>
            <person name="Otillar R.P."/>
            <person name="Rayko E."/>
            <person name="Salamov A."/>
            <person name="Vandepoele K."/>
            <person name="Beszteri B."/>
            <person name="Gruber A."/>
            <person name="Heijde M."/>
            <person name="Katinka M."/>
            <person name="Mock T."/>
            <person name="Valentin K."/>
            <person name="Verret F."/>
            <person name="Berges J.A."/>
            <person name="Brownlee C."/>
            <person name="Cadoret J.P."/>
            <person name="Chiovitti A."/>
            <person name="Choi C.J."/>
            <person name="Coesel S."/>
            <person name="De Martino A."/>
            <person name="Detter J.C."/>
            <person name="Durkin C."/>
            <person name="Falciatore A."/>
            <person name="Fournet J."/>
            <person name="Haruta M."/>
            <person name="Huysman M.J."/>
            <person name="Jenkins B.D."/>
            <person name="Jiroutova K."/>
            <person name="Jorgensen R.E."/>
            <person name="Joubert Y."/>
            <person name="Kaplan A."/>
            <person name="Kroger N."/>
            <person name="Kroth P.G."/>
            <person name="La Roche J."/>
            <person name="Lindquist E."/>
            <person name="Lommer M."/>
            <person name="Martin-Jezequel V."/>
            <person name="Lopez P.J."/>
            <person name="Lucas S."/>
            <person name="Mangogna M."/>
            <person name="McGinnis K."/>
            <person name="Medlin L.K."/>
            <person name="Montsant A."/>
            <person name="Oudot-Le Secq M.P."/>
            <person name="Napoli C."/>
            <person name="Obornik M."/>
            <person name="Parker M.S."/>
            <person name="Petit J.L."/>
            <person name="Porcel B.M."/>
            <person name="Poulsen N."/>
            <person name="Robison M."/>
            <person name="Rychlewski L."/>
            <person name="Rynearson T.A."/>
            <person name="Schmutz J."/>
            <person name="Shapiro H."/>
            <person name="Siaut M."/>
            <person name="Stanley M."/>
            <person name="Sussman M.R."/>
            <person name="Taylor A.R."/>
            <person name="Vardi A."/>
            <person name="von Dassow P."/>
            <person name="Vyverman W."/>
            <person name="Willis A."/>
            <person name="Wyrwicz L.S."/>
            <person name="Rokhsar D.S."/>
            <person name="Weissenbach J."/>
            <person name="Armbrust E.V."/>
            <person name="Green B.R."/>
            <person name="Van de Peer Y."/>
            <person name="Grigoriev I.V."/>
        </authorList>
    </citation>
    <scope>NUCLEOTIDE SEQUENCE [LARGE SCALE GENOMIC DNA]</scope>
    <source>
        <strain evidence="1 2">CCMP1335</strain>
    </source>
</reference>
<protein>
    <submittedName>
        <fullName evidence="1">Uncharacterized protein</fullName>
    </submittedName>
</protein>
<dbReference type="EMBL" id="CM000647">
    <property type="protein sequence ID" value="EED89430.1"/>
    <property type="molecule type" value="Genomic_DNA"/>
</dbReference>
<dbReference type="KEGG" id="tps:THAPSDRAFT_8988"/>
<dbReference type="HOGENOM" id="CLU_2176159_0_0_1"/>
<evidence type="ECO:0000313" key="1">
    <source>
        <dbReference type="EMBL" id="EED89430.1"/>
    </source>
</evidence>
<dbReference type="PaxDb" id="35128-Thaps8988"/>
<dbReference type="RefSeq" id="XP_002292969.1">
    <property type="nucleotide sequence ID" value="XM_002292933.1"/>
</dbReference>